<organism evidence="2 3">
    <name type="scientific">Colwellia psychrerythraea</name>
    <name type="common">Vibrio psychroerythus</name>
    <dbReference type="NCBI Taxonomy" id="28229"/>
    <lineage>
        <taxon>Bacteria</taxon>
        <taxon>Pseudomonadati</taxon>
        <taxon>Pseudomonadota</taxon>
        <taxon>Gammaproteobacteria</taxon>
        <taxon>Alteromonadales</taxon>
        <taxon>Colwelliaceae</taxon>
        <taxon>Colwellia</taxon>
    </lineage>
</organism>
<dbReference type="Proteomes" id="UP000029843">
    <property type="component" value="Unassembled WGS sequence"/>
</dbReference>
<evidence type="ECO:0000313" key="3">
    <source>
        <dbReference type="Proteomes" id="UP000029843"/>
    </source>
</evidence>
<dbReference type="OrthoDB" id="6228160at2"/>
<dbReference type="AlphaFoldDB" id="A0A099K8K7"/>
<reference evidence="2 3" key="1">
    <citation type="submission" date="2014-08" db="EMBL/GenBank/DDBJ databases">
        <title>Genomic and Phenotypic Diversity of Colwellia psychrerythraea strains from Disparate Marine Basins.</title>
        <authorList>
            <person name="Techtmann S.M."/>
            <person name="Stelling S.C."/>
            <person name="Utturkar S.M."/>
            <person name="Alshibli N."/>
            <person name="Harris A."/>
            <person name="Brown S.D."/>
            <person name="Hazen T.C."/>
        </authorList>
    </citation>
    <scope>NUCLEOTIDE SEQUENCE [LARGE SCALE GENOMIC DNA]</scope>
    <source>
        <strain evidence="2 3">ND2E</strain>
    </source>
</reference>
<keyword evidence="1" id="KW-0732">Signal</keyword>
<dbReference type="RefSeq" id="WP_033095526.1">
    <property type="nucleotide sequence ID" value="NZ_JQED01000055.1"/>
</dbReference>
<evidence type="ECO:0000256" key="1">
    <source>
        <dbReference type="SAM" id="SignalP"/>
    </source>
</evidence>
<feature type="chain" id="PRO_5001947947" evidence="1">
    <location>
        <begin position="26"/>
        <end position="123"/>
    </location>
</feature>
<sequence length="123" mass="13520" precursor="true">MNKYIKVLSVVLALTSSVYLPSAFAASTNSSTEMLITLAETDPVLVDRLNDIALNDPKLLKKILKLAGSDATQLERLINLAESDPQTFEKLVNIKDVEATEELTVEQPMYSTFGTIKDGDIMQ</sequence>
<evidence type="ECO:0000313" key="2">
    <source>
        <dbReference type="EMBL" id="KGJ87069.1"/>
    </source>
</evidence>
<protein>
    <submittedName>
        <fullName evidence="2">Uncharacterized protein</fullName>
    </submittedName>
</protein>
<name>A0A099K8K7_COLPS</name>
<accession>A0A099K8K7</accession>
<dbReference type="EMBL" id="JQED01000055">
    <property type="protein sequence ID" value="KGJ87069.1"/>
    <property type="molecule type" value="Genomic_DNA"/>
</dbReference>
<feature type="signal peptide" evidence="1">
    <location>
        <begin position="1"/>
        <end position="25"/>
    </location>
</feature>
<comment type="caution">
    <text evidence="2">The sequence shown here is derived from an EMBL/GenBank/DDBJ whole genome shotgun (WGS) entry which is preliminary data.</text>
</comment>
<gene>
    <name evidence="2" type="ORF">ND2E_0476</name>
</gene>
<proteinExistence type="predicted"/>
<dbReference type="PATRIC" id="fig|28229.4.peg.3960"/>